<dbReference type="Proteomes" id="UP000606991">
    <property type="component" value="Unassembled WGS sequence"/>
</dbReference>
<organism evidence="3 4">
    <name type="scientific">Candidatus Aeolococcus gillhamiae</name>
    <dbReference type="NCBI Taxonomy" id="3127015"/>
    <lineage>
        <taxon>Bacteria</taxon>
        <taxon>Bacillati</taxon>
        <taxon>Candidatus Dormiibacterota</taxon>
        <taxon>Candidatus Dormibacteria</taxon>
        <taxon>Candidatus Aeolococcales</taxon>
        <taxon>Candidatus Aeolococcaceae</taxon>
        <taxon>Candidatus Aeolococcus</taxon>
    </lineage>
</organism>
<accession>A0A934JWQ7</accession>
<name>A0A2W5ZZ03_9BACT</name>
<dbReference type="EMBL" id="QHBU01000256">
    <property type="protein sequence ID" value="PZR78518.1"/>
    <property type="molecule type" value="Genomic_DNA"/>
</dbReference>
<accession>A0A2W5ZZ03</accession>
<gene>
    <name evidence="3" type="ORF">DLM65_12745</name>
    <name evidence="2" type="ORF">JF886_11520</name>
</gene>
<reference evidence="3" key="2">
    <citation type="submission" date="2018-05" db="EMBL/GenBank/DDBJ databases">
        <authorList>
            <person name="Ferrari B."/>
        </authorList>
    </citation>
    <scope>NUCLEOTIDE SEQUENCE</scope>
    <source>
        <strain evidence="3">RRmetagenome_bin12</strain>
    </source>
</reference>
<proteinExistence type="predicted"/>
<feature type="region of interest" description="Disordered" evidence="1">
    <location>
        <begin position="37"/>
        <end position="72"/>
    </location>
</feature>
<evidence type="ECO:0000313" key="5">
    <source>
        <dbReference type="Proteomes" id="UP000606991"/>
    </source>
</evidence>
<evidence type="ECO:0000313" key="4">
    <source>
        <dbReference type="Proteomes" id="UP000248724"/>
    </source>
</evidence>
<protein>
    <submittedName>
        <fullName evidence="3">Uncharacterized protein</fullName>
    </submittedName>
</protein>
<dbReference type="RefSeq" id="WP_337312600.1">
    <property type="nucleotide sequence ID" value="NZ_JAEKNS010000119.1"/>
</dbReference>
<sequence length="72" mass="7951">MATHRHEPVDPIQAEGLELLEDDAALSADLEEFERRLDAGQIPASELHSTEDVRRRLGLPPPDATPPTDELV</sequence>
<evidence type="ECO:0000313" key="3">
    <source>
        <dbReference type="EMBL" id="PZR78518.1"/>
    </source>
</evidence>
<reference evidence="3 4" key="1">
    <citation type="journal article" date="2017" name="Nature">
        <title>Atmospheric trace gases support primary production in Antarctic desert surface soil.</title>
        <authorList>
            <person name="Ji M."/>
            <person name="Greening C."/>
            <person name="Vanwonterghem I."/>
            <person name="Carere C.R."/>
            <person name="Bay S.K."/>
            <person name="Steen J.A."/>
            <person name="Montgomery K."/>
            <person name="Lines T."/>
            <person name="Beardall J."/>
            <person name="van Dorst J."/>
            <person name="Snape I."/>
            <person name="Stott M.B."/>
            <person name="Hugenholtz P."/>
            <person name="Ferrari B.C."/>
        </authorList>
    </citation>
    <scope>NUCLEOTIDE SEQUENCE [LARGE SCALE GENOMIC DNA]</scope>
    <source>
        <strain evidence="3">RRmetagenome_bin12</strain>
    </source>
</reference>
<dbReference type="EMBL" id="JAEKNS010000119">
    <property type="protein sequence ID" value="MBJ7595464.1"/>
    <property type="molecule type" value="Genomic_DNA"/>
</dbReference>
<dbReference type="AlphaFoldDB" id="A0A2W5ZZ03"/>
<dbReference type="Proteomes" id="UP000248724">
    <property type="component" value="Unassembled WGS sequence"/>
</dbReference>
<comment type="caution">
    <text evidence="3">The sequence shown here is derived from an EMBL/GenBank/DDBJ whole genome shotgun (WGS) entry which is preliminary data.</text>
</comment>
<reference evidence="2 5" key="3">
    <citation type="submission" date="2020-10" db="EMBL/GenBank/DDBJ databases">
        <title>Ca. Dormibacterota MAGs.</title>
        <authorList>
            <person name="Montgomery K."/>
        </authorList>
    </citation>
    <scope>NUCLEOTIDE SEQUENCE [LARGE SCALE GENOMIC DNA]</scope>
    <source>
        <strain evidence="2">SC8812_S17_18</strain>
    </source>
</reference>
<evidence type="ECO:0000313" key="2">
    <source>
        <dbReference type="EMBL" id="MBJ7595464.1"/>
    </source>
</evidence>
<evidence type="ECO:0000256" key="1">
    <source>
        <dbReference type="SAM" id="MobiDB-lite"/>
    </source>
</evidence>